<evidence type="ECO:0000313" key="1">
    <source>
        <dbReference type="EMBL" id="RKP27681.1"/>
    </source>
</evidence>
<dbReference type="AlphaFoldDB" id="A0A4P9Z725"/>
<proteinExistence type="predicted"/>
<gene>
    <name evidence="1" type="ORF">SYNPS1DRAFT_20858</name>
</gene>
<dbReference type="Proteomes" id="UP000278143">
    <property type="component" value="Unassembled WGS sequence"/>
</dbReference>
<dbReference type="InterPro" id="IPR036852">
    <property type="entry name" value="Peptidase_S8/S53_dom_sf"/>
</dbReference>
<reference evidence="2" key="1">
    <citation type="journal article" date="2018" name="Nat. Microbiol.">
        <title>Leveraging single-cell genomics to expand the fungal tree of life.</title>
        <authorList>
            <person name="Ahrendt S.R."/>
            <person name="Quandt C.A."/>
            <person name="Ciobanu D."/>
            <person name="Clum A."/>
            <person name="Salamov A."/>
            <person name="Andreopoulos B."/>
            <person name="Cheng J.F."/>
            <person name="Woyke T."/>
            <person name="Pelin A."/>
            <person name="Henrissat B."/>
            <person name="Reynolds N.K."/>
            <person name="Benny G.L."/>
            <person name="Smith M.E."/>
            <person name="James T.Y."/>
            <person name="Grigoriev I.V."/>
        </authorList>
    </citation>
    <scope>NUCLEOTIDE SEQUENCE [LARGE SCALE GENOMIC DNA]</scope>
    <source>
        <strain evidence="2">Benny S71-1</strain>
    </source>
</reference>
<evidence type="ECO:0008006" key="3">
    <source>
        <dbReference type="Google" id="ProtNLM"/>
    </source>
</evidence>
<dbReference type="GO" id="GO:0006508">
    <property type="term" value="P:proteolysis"/>
    <property type="evidence" value="ECO:0007669"/>
    <property type="project" value="InterPro"/>
</dbReference>
<accession>A0A4P9Z725</accession>
<name>A0A4P9Z725_9FUNG</name>
<protein>
    <recommendedName>
        <fullName evidence="3">Peptidase S8/S53 domain-containing protein</fullName>
    </recommendedName>
</protein>
<organism evidence="1 2">
    <name type="scientific">Syncephalis pseudoplumigaleata</name>
    <dbReference type="NCBI Taxonomy" id="1712513"/>
    <lineage>
        <taxon>Eukaryota</taxon>
        <taxon>Fungi</taxon>
        <taxon>Fungi incertae sedis</taxon>
        <taxon>Zoopagomycota</taxon>
        <taxon>Zoopagomycotina</taxon>
        <taxon>Zoopagomycetes</taxon>
        <taxon>Zoopagales</taxon>
        <taxon>Piptocephalidaceae</taxon>
        <taxon>Syncephalis</taxon>
    </lineage>
</organism>
<dbReference type="EMBL" id="KZ989169">
    <property type="protein sequence ID" value="RKP27681.1"/>
    <property type="molecule type" value="Genomic_DNA"/>
</dbReference>
<dbReference type="GO" id="GO:0004252">
    <property type="term" value="F:serine-type endopeptidase activity"/>
    <property type="evidence" value="ECO:0007669"/>
    <property type="project" value="InterPro"/>
</dbReference>
<dbReference type="Gene3D" id="3.40.50.200">
    <property type="entry name" value="Peptidase S8/S53 domain"/>
    <property type="match status" value="1"/>
</dbReference>
<evidence type="ECO:0000313" key="2">
    <source>
        <dbReference type="Proteomes" id="UP000278143"/>
    </source>
</evidence>
<dbReference type="SUPFAM" id="SSF52743">
    <property type="entry name" value="Subtilisin-like"/>
    <property type="match status" value="1"/>
</dbReference>
<sequence>MEHIARNYQSMKYVFKTKYGNFLNMDPVKLAPLESGQHTVRSLLFPDMLAPSTNFIAPTITDTHAYDRFEGPSSAVAYFAGATALLLQTHRDRPLNFVTVKQTFQRRAIQLYDEDHDRLVPYAYQGAGLLHLAKAAVSVIAPDPNIIRFGFHATDRVEKGIWLTNIANAKQYVLTDKHATPILVDENGVTRMVSRRESENWITVDMKRVVNAQLHQTWVDIAVRIGGNIPPGYRLVYSGYIIVDVSRGAHIVPSEDATSIPFYGEYINGV</sequence>
<keyword evidence="2" id="KW-1185">Reference proteome</keyword>